<sequence>MPYVDRQNRTCGFLDIEENENSNKFWRKYFILDTQSNSLLWYMDNPQNLPAGTPPVGSLQLTYISKVSEATMKQKPKVKFCFVINALSRRYFLQANDQKDCQDWVEALNKASKITVPKGSSTPPTAEVTRATVEPQNAKQQVAYETKVIGGVVFQTPMNQNGGGGLESGETPGNLKRSQCHAPMFSSKASATPVVLKSGHCVKQGNVRKSWKRRYFTLDENSIGYFKSEQDKEPLRTIPLKDVQKTHECLVKSGDLLMRDNLFEIVTNSRTFYIQADSPEEMHSWIKEISGAVLAFKSRNRDAALTRSISLSRYGGSNPPGTSSTPSLVSKQPGMERKSLSKSTSVDMSWQPWTPVPKTKESGASIAEEPKSPTLSTGNIFMKSKEQDSMDIQGKRRRHRSQPQQEMDKQFPFNLDDENIRTTDV</sequence>
<keyword evidence="5" id="KW-0963">Cytoplasm</keyword>
<keyword evidence="8" id="KW-0446">Lipid-binding</keyword>
<evidence type="ECO:0000256" key="7">
    <source>
        <dbReference type="ARBA" id="ARBA00022737"/>
    </source>
</evidence>
<dbReference type="CDD" id="cd13270">
    <property type="entry name" value="PH1_TAPP1_2"/>
    <property type="match status" value="1"/>
</dbReference>
<evidence type="ECO:0000256" key="8">
    <source>
        <dbReference type="ARBA" id="ARBA00023121"/>
    </source>
</evidence>
<dbReference type="InterPro" id="IPR051707">
    <property type="entry name" value="PI-Interact_SigTrans_Reg"/>
</dbReference>
<feature type="region of interest" description="Disordered" evidence="12">
    <location>
        <begin position="311"/>
        <end position="425"/>
    </location>
</feature>
<evidence type="ECO:0000313" key="15">
    <source>
        <dbReference type="Proteomes" id="UP000008672"/>
    </source>
</evidence>
<feature type="compositionally biased region" description="Polar residues" evidence="12">
    <location>
        <begin position="341"/>
        <end position="352"/>
    </location>
</feature>
<keyword evidence="10" id="KW-0539">Nucleus</keyword>
<keyword evidence="9" id="KW-0472">Membrane</keyword>
<dbReference type="HOGENOM" id="CLU_055135_1_0_1"/>
<reference evidence="15" key="1">
    <citation type="submission" date="2011-08" db="EMBL/GenBank/DDBJ databases">
        <title>The draft genome of Latimeria chalumnae.</title>
        <authorList>
            <person name="Di Palma F."/>
            <person name="Alfoldi J."/>
            <person name="Johnson J."/>
            <person name="Berlin A."/>
            <person name="Gnerre S."/>
            <person name="Jaffe D."/>
            <person name="MacCallum I."/>
            <person name="Young S."/>
            <person name="Walker B.J."/>
            <person name="Lander E."/>
            <person name="Lindblad-Toh K."/>
        </authorList>
    </citation>
    <scope>NUCLEOTIDE SEQUENCE [LARGE SCALE GENOMIC DNA]</scope>
    <source>
        <strain evidence="15">Wild caught</strain>
    </source>
</reference>
<keyword evidence="6" id="KW-0597">Phosphoprotein</keyword>
<dbReference type="KEGG" id="lcm:102362359"/>
<evidence type="ECO:0000256" key="1">
    <source>
        <dbReference type="ARBA" id="ARBA00004123"/>
    </source>
</evidence>
<dbReference type="OMA" id="CEPSIMD"/>
<dbReference type="PROSITE" id="PS50003">
    <property type="entry name" value="PH_DOMAIN"/>
    <property type="match status" value="2"/>
</dbReference>
<dbReference type="STRING" id="7897.ENSLACP00000005120"/>
<name>H3A649_LATCH</name>
<feature type="domain" description="PH" evidence="13">
    <location>
        <begin position="194"/>
        <end position="294"/>
    </location>
</feature>
<proteinExistence type="predicted"/>
<dbReference type="FunFam" id="2.30.29.30:FF:000049">
    <property type="entry name" value="pleckstrin homology domain-containing family A member 1 isoform X1"/>
    <property type="match status" value="1"/>
</dbReference>
<dbReference type="InterPro" id="IPR011993">
    <property type="entry name" value="PH-like_dom_sf"/>
</dbReference>
<keyword evidence="4" id="KW-1003">Cell membrane</keyword>
<evidence type="ECO:0000256" key="3">
    <source>
        <dbReference type="ARBA" id="ARBA00004496"/>
    </source>
</evidence>
<feature type="compositionally biased region" description="Low complexity" evidence="12">
    <location>
        <begin position="315"/>
        <end position="327"/>
    </location>
</feature>
<dbReference type="FunFam" id="2.30.29.30:FF:000042">
    <property type="entry name" value="pleckstrin homology domain-containing family A member 1 isoform X2"/>
    <property type="match status" value="1"/>
</dbReference>
<protein>
    <submittedName>
        <fullName evidence="14">Pleckstrin homology domain containing A2</fullName>
    </submittedName>
</protein>
<dbReference type="GO" id="GO:0008289">
    <property type="term" value="F:lipid binding"/>
    <property type="evidence" value="ECO:0007669"/>
    <property type="project" value="UniProtKB-KW"/>
</dbReference>
<keyword evidence="15" id="KW-1185">Reference proteome</keyword>
<dbReference type="PANTHER" id="PTHR14336">
    <property type="entry name" value="TANDEM PH DOMAIN CONTAINING PROTEIN"/>
    <property type="match status" value="1"/>
</dbReference>
<dbReference type="Gene3D" id="2.30.29.30">
    <property type="entry name" value="Pleckstrin-homology domain (PH domain)/Phosphotyrosine-binding domain (PTB)"/>
    <property type="match status" value="2"/>
</dbReference>
<dbReference type="Proteomes" id="UP000008672">
    <property type="component" value="Unassembled WGS sequence"/>
</dbReference>
<dbReference type="GO" id="GO:0005634">
    <property type="term" value="C:nucleus"/>
    <property type="evidence" value="ECO:0007669"/>
    <property type="project" value="UniProtKB-SubCell"/>
</dbReference>
<dbReference type="OrthoDB" id="185175at2759"/>
<dbReference type="GeneTree" id="ENSGT00940000158064"/>
<dbReference type="SUPFAM" id="SSF50729">
    <property type="entry name" value="PH domain-like"/>
    <property type="match status" value="2"/>
</dbReference>
<evidence type="ECO:0000256" key="4">
    <source>
        <dbReference type="ARBA" id="ARBA00022475"/>
    </source>
</evidence>
<dbReference type="Pfam" id="PF00169">
    <property type="entry name" value="PH"/>
    <property type="match status" value="2"/>
</dbReference>
<reference evidence="14" key="2">
    <citation type="submission" date="2025-08" db="UniProtKB">
        <authorList>
            <consortium name="Ensembl"/>
        </authorList>
    </citation>
    <scope>IDENTIFICATION</scope>
</reference>
<dbReference type="Ensembl" id="ENSLACT00000005166.1">
    <property type="protein sequence ID" value="ENSLACP00000005120.1"/>
    <property type="gene ID" value="ENSLACG00000004552.1"/>
</dbReference>
<dbReference type="SMART" id="SM00233">
    <property type="entry name" value="PH"/>
    <property type="match status" value="2"/>
</dbReference>
<evidence type="ECO:0000256" key="10">
    <source>
        <dbReference type="ARBA" id="ARBA00023242"/>
    </source>
</evidence>
<keyword evidence="7" id="KW-0677">Repeat</keyword>
<dbReference type="PANTHER" id="PTHR14336:SF5">
    <property type="entry name" value="PLECKSTRIN HOMOLOGY DOMAIN-CONTAINING FAMILY A MEMBER 2"/>
    <property type="match status" value="1"/>
</dbReference>
<evidence type="ECO:0000313" key="14">
    <source>
        <dbReference type="Ensembl" id="ENSLACP00000005120.1"/>
    </source>
</evidence>
<dbReference type="CDD" id="cd13271">
    <property type="entry name" value="PH2_TAPP1_2"/>
    <property type="match status" value="1"/>
</dbReference>
<dbReference type="GO" id="GO:0005886">
    <property type="term" value="C:plasma membrane"/>
    <property type="evidence" value="ECO:0007669"/>
    <property type="project" value="UniProtKB-SubCell"/>
</dbReference>
<dbReference type="GO" id="GO:0005737">
    <property type="term" value="C:cytoplasm"/>
    <property type="evidence" value="ECO:0007669"/>
    <property type="project" value="UniProtKB-SubCell"/>
</dbReference>
<reference evidence="14" key="3">
    <citation type="submission" date="2025-09" db="UniProtKB">
        <authorList>
            <consortium name="Ensembl"/>
        </authorList>
    </citation>
    <scope>IDENTIFICATION</scope>
</reference>
<dbReference type="eggNOG" id="ENOG502QV0M">
    <property type="taxonomic scope" value="Eukaryota"/>
</dbReference>
<accession>H3A649</accession>
<evidence type="ECO:0000256" key="5">
    <source>
        <dbReference type="ARBA" id="ARBA00022490"/>
    </source>
</evidence>
<dbReference type="InParanoid" id="H3A649"/>
<evidence type="ECO:0000256" key="12">
    <source>
        <dbReference type="SAM" id="MobiDB-lite"/>
    </source>
</evidence>
<evidence type="ECO:0000256" key="11">
    <source>
        <dbReference type="ARBA" id="ARBA00059661"/>
    </source>
</evidence>
<dbReference type="AlphaFoldDB" id="H3A649"/>
<dbReference type="InterPro" id="IPR001849">
    <property type="entry name" value="PH_domain"/>
</dbReference>
<dbReference type="EMBL" id="AFYH01209545">
    <property type="status" value="NOT_ANNOTATED_CDS"/>
    <property type="molecule type" value="Genomic_DNA"/>
</dbReference>
<evidence type="ECO:0000256" key="2">
    <source>
        <dbReference type="ARBA" id="ARBA00004202"/>
    </source>
</evidence>
<feature type="domain" description="PH" evidence="13">
    <location>
        <begin position="7"/>
        <end position="113"/>
    </location>
</feature>
<comment type="subcellular location">
    <subcellularLocation>
        <location evidence="2">Cell membrane</location>
        <topology evidence="2">Peripheral membrane protein</topology>
    </subcellularLocation>
    <subcellularLocation>
        <location evidence="3">Cytoplasm</location>
    </subcellularLocation>
    <subcellularLocation>
        <location evidence="1">Nucleus</location>
    </subcellularLocation>
</comment>
<dbReference type="GeneID" id="102362359"/>
<dbReference type="EMBL" id="AFYH01209544">
    <property type="status" value="NOT_ANNOTATED_CDS"/>
    <property type="molecule type" value="Genomic_DNA"/>
</dbReference>
<comment type="function">
    <text evidence="11">Binds specifically to phosphatidylinositol 3,4-diphosphate (PtdIns3,4P2), but not to other phosphoinositides. May recruit other proteins to the plasma membrane.</text>
</comment>
<dbReference type="FunCoup" id="H3A649">
    <property type="interactions" value="285"/>
</dbReference>
<organism evidence="14 15">
    <name type="scientific">Latimeria chalumnae</name>
    <name type="common">Coelacanth</name>
    <dbReference type="NCBI Taxonomy" id="7897"/>
    <lineage>
        <taxon>Eukaryota</taxon>
        <taxon>Metazoa</taxon>
        <taxon>Chordata</taxon>
        <taxon>Craniata</taxon>
        <taxon>Vertebrata</taxon>
        <taxon>Euteleostomi</taxon>
        <taxon>Coelacanthiformes</taxon>
        <taxon>Coelacanthidae</taxon>
        <taxon>Latimeria</taxon>
    </lineage>
</organism>
<evidence type="ECO:0000256" key="6">
    <source>
        <dbReference type="ARBA" id="ARBA00022553"/>
    </source>
</evidence>
<evidence type="ECO:0000256" key="9">
    <source>
        <dbReference type="ARBA" id="ARBA00023136"/>
    </source>
</evidence>
<evidence type="ECO:0000259" key="13">
    <source>
        <dbReference type="PROSITE" id="PS50003"/>
    </source>
</evidence>
<gene>
    <name evidence="14" type="primary">PLEKHA2</name>
</gene>